<protein>
    <recommendedName>
        <fullName evidence="3">DUF4177 domain-containing protein</fullName>
    </recommendedName>
</protein>
<organism evidence="1 2">
    <name type="scientific">Pseudomonas putida</name>
    <name type="common">Arthrobacter siderocapsulatus</name>
    <dbReference type="NCBI Taxonomy" id="303"/>
    <lineage>
        <taxon>Bacteria</taxon>
        <taxon>Pseudomonadati</taxon>
        <taxon>Pseudomonadota</taxon>
        <taxon>Gammaproteobacteria</taxon>
        <taxon>Pseudomonadales</taxon>
        <taxon>Pseudomonadaceae</taxon>
        <taxon>Pseudomonas</taxon>
    </lineage>
</organism>
<dbReference type="OrthoDB" id="6910307at2"/>
<gene>
    <name evidence="1" type="ORF">EFK07_29770</name>
</gene>
<dbReference type="AlphaFoldDB" id="A0A3M8S9J8"/>
<name>A0A3M8S9J8_PSEPU</name>
<accession>A0A3M8S9J8</accession>
<proteinExistence type="predicted"/>
<comment type="caution">
    <text evidence="1">The sequence shown here is derived from an EMBL/GenBank/DDBJ whole genome shotgun (WGS) entry which is preliminary data.</text>
</comment>
<dbReference type="RefSeq" id="WP_023660744.1">
    <property type="nucleotide sequence ID" value="NZ_BSKD01000024.1"/>
</dbReference>
<sequence length="107" mass="12001">MSKKFEHRAEFVAIPFKNTTSGAWIFKSTEQTLEPDVVSLLSEDEPLQTKMLELGADGWELVSTQPVCRGEIKMGNQNAQAWSYGFPMPVGYLLFFKREAGNSELPA</sequence>
<dbReference type="Proteomes" id="UP000278162">
    <property type="component" value="Unassembled WGS sequence"/>
</dbReference>
<dbReference type="EMBL" id="RJAI01000103">
    <property type="protein sequence ID" value="RNF77791.1"/>
    <property type="molecule type" value="Genomic_DNA"/>
</dbReference>
<evidence type="ECO:0000313" key="1">
    <source>
        <dbReference type="EMBL" id="RNF77791.1"/>
    </source>
</evidence>
<reference evidence="1 2" key="1">
    <citation type="submission" date="2018-10" db="EMBL/GenBank/DDBJ databases">
        <title>An outbreak of IMP-63 producing strain in France.</title>
        <authorList>
            <person name="Bour M."/>
            <person name="Liapis E."/>
            <person name="Plesiat P."/>
        </authorList>
    </citation>
    <scope>NUCLEOTIDE SEQUENCE [LARGE SCALE GENOMIC DNA]</scope>
    <source>
        <strain evidence="1 2">12917</strain>
    </source>
</reference>
<evidence type="ECO:0008006" key="3">
    <source>
        <dbReference type="Google" id="ProtNLM"/>
    </source>
</evidence>
<evidence type="ECO:0000313" key="2">
    <source>
        <dbReference type="Proteomes" id="UP000278162"/>
    </source>
</evidence>